<evidence type="ECO:0000313" key="14">
    <source>
        <dbReference type="Proteomes" id="UP000242930"/>
    </source>
</evidence>
<reference evidence="14" key="1">
    <citation type="submission" date="2016-10" db="EMBL/GenBank/DDBJ databases">
        <authorList>
            <person name="Varghese N."/>
            <person name="Submissions S."/>
        </authorList>
    </citation>
    <scope>NUCLEOTIDE SEQUENCE [LARGE SCALE GENOMIC DNA]</scope>
    <source>
        <strain evidence="14">LMG 25967</strain>
    </source>
</reference>
<keyword evidence="5 11" id="KW-0812">Transmembrane</keyword>
<keyword evidence="7 11" id="KW-0915">Sodium</keyword>
<dbReference type="GO" id="GO:0098719">
    <property type="term" value="P:sodium ion import across plasma membrane"/>
    <property type="evidence" value="ECO:0007669"/>
    <property type="project" value="TreeGrafter"/>
</dbReference>
<name>A0A1H6VRP2_9PSED</name>
<comment type="similarity">
    <text evidence="11">Belongs to the monovalent cation:proton antiporter 1 (CPA1) transporter (TC 2.A.36) family.</text>
</comment>
<keyword evidence="4" id="KW-1003">Cell membrane</keyword>
<dbReference type="InterPro" id="IPR006153">
    <property type="entry name" value="Cation/H_exchanger_TM"/>
</dbReference>
<dbReference type="Pfam" id="PF00999">
    <property type="entry name" value="Na_H_Exchanger"/>
    <property type="match status" value="1"/>
</dbReference>
<feature type="transmembrane region" description="Helical" evidence="11">
    <location>
        <begin position="359"/>
        <end position="383"/>
    </location>
</feature>
<dbReference type="PANTHER" id="PTHR10110">
    <property type="entry name" value="SODIUM/HYDROGEN EXCHANGER"/>
    <property type="match status" value="1"/>
</dbReference>
<organism evidence="13 14">
    <name type="scientific">Pseudomonas linyingensis</name>
    <dbReference type="NCBI Taxonomy" id="915471"/>
    <lineage>
        <taxon>Bacteria</taxon>
        <taxon>Pseudomonadati</taxon>
        <taxon>Pseudomonadota</taxon>
        <taxon>Gammaproteobacteria</taxon>
        <taxon>Pseudomonadales</taxon>
        <taxon>Pseudomonadaceae</taxon>
        <taxon>Pseudomonas</taxon>
    </lineage>
</organism>
<comment type="subcellular location">
    <subcellularLocation>
        <location evidence="11">Cell inner membrane</location>
        <topology evidence="11">Multi-pass membrane protein</topology>
    </subcellularLocation>
    <subcellularLocation>
        <location evidence="1">Cell membrane</location>
        <topology evidence="1">Multi-pass membrane protein</topology>
    </subcellularLocation>
</comment>
<gene>
    <name evidence="13" type="ORF">SAMN05216201_104170</name>
</gene>
<keyword evidence="3 11" id="KW-0050">Antiport</keyword>
<dbReference type="GO" id="GO:0015385">
    <property type="term" value="F:sodium:proton antiporter activity"/>
    <property type="evidence" value="ECO:0007669"/>
    <property type="project" value="InterPro"/>
</dbReference>
<dbReference type="OrthoDB" id="9809206at2"/>
<dbReference type="AlphaFoldDB" id="A0A1H6VRP2"/>
<dbReference type="GO" id="GO:0051453">
    <property type="term" value="P:regulation of intracellular pH"/>
    <property type="evidence" value="ECO:0007669"/>
    <property type="project" value="TreeGrafter"/>
</dbReference>
<evidence type="ECO:0000256" key="4">
    <source>
        <dbReference type="ARBA" id="ARBA00022475"/>
    </source>
</evidence>
<dbReference type="NCBIfam" id="TIGR00831">
    <property type="entry name" value="a_cpa1"/>
    <property type="match status" value="1"/>
</dbReference>
<sequence>MFAVTIVLVLLLALVASTFVARLLPWKLPLPLLQILIGAGLSEVIGFDIEFEPHLFLLLFIPPLLFLDGWRIPKGALFQNWRPILTMAIGLVVFTVAAMGYFIHWLLPAVPLAVAFALAAILSPTDPVAVGAMTADSPLPSRLMHILEGESLLNDATGLVCFSFAVAAVLTGSFSLAQASLSFVVVAGGGVLTGLGVTWAIGRLNRVLVARAGEEPGIQILISLLIPFAAYLAGEHLHVSGILAAAVAGVAMHYVELSGPALAVTRTQRSAVWDTVQIALNGGIFLLLGAQLPTMIDALPAVAGGIGAASPWHLLGYAGALTLALGALRFTWVWLYHFVASVPARLRGERHVMPHVRLLAIKATAGVRGAITLAGILTLPLALQDSTPFPAREAVILLAMGVIIFSLLIASVGLPLLTRGLKVDLQHAAHEDGEAVARISATEAAMRRIEEIVAEAAAASGGASAYDEAGLQVLDLYRRRLDYGDHGGEDLDSLLALMQAERDLRLQALAAEREQLFRLRRSRSIDCNVLRKLVHEIDLLEISLSDAPGHG</sequence>
<feature type="transmembrane region" description="Helical" evidence="11">
    <location>
        <begin position="113"/>
        <end position="135"/>
    </location>
</feature>
<proteinExistence type="inferred from homology"/>
<dbReference type="GO" id="GO:0005886">
    <property type="term" value="C:plasma membrane"/>
    <property type="evidence" value="ECO:0007669"/>
    <property type="project" value="UniProtKB-SubCell"/>
</dbReference>
<dbReference type="EMBL" id="FNZE01000004">
    <property type="protein sequence ID" value="SEJ06386.1"/>
    <property type="molecule type" value="Genomic_DNA"/>
</dbReference>
<feature type="transmembrane region" description="Helical" evidence="11">
    <location>
        <begin position="316"/>
        <end position="339"/>
    </location>
</feature>
<feature type="transmembrane region" description="Helical" evidence="11">
    <location>
        <begin position="84"/>
        <end position="107"/>
    </location>
</feature>
<evidence type="ECO:0000256" key="3">
    <source>
        <dbReference type="ARBA" id="ARBA00022449"/>
    </source>
</evidence>
<feature type="domain" description="Cation/H+ exchanger transmembrane" evidence="12">
    <location>
        <begin position="11"/>
        <end position="418"/>
    </location>
</feature>
<evidence type="ECO:0000256" key="2">
    <source>
        <dbReference type="ARBA" id="ARBA00022448"/>
    </source>
</evidence>
<dbReference type="InterPro" id="IPR018422">
    <property type="entry name" value="Cation/H_exchanger_CPA1"/>
</dbReference>
<evidence type="ECO:0000256" key="9">
    <source>
        <dbReference type="ARBA" id="ARBA00023136"/>
    </source>
</evidence>
<keyword evidence="2 11" id="KW-0813">Transport</keyword>
<protein>
    <submittedName>
        <fullName evidence="13">Monovalent cation:H+ antiporter, CPA1 family</fullName>
    </submittedName>
</protein>
<comment type="function">
    <text evidence="11">Na(+)/H(+) antiporter that extrudes sodium in exchange for external protons.</text>
</comment>
<dbReference type="Proteomes" id="UP000242930">
    <property type="component" value="Unassembled WGS sequence"/>
</dbReference>
<keyword evidence="6 11" id="KW-1133">Transmembrane helix</keyword>
<evidence type="ECO:0000256" key="10">
    <source>
        <dbReference type="ARBA" id="ARBA00023201"/>
    </source>
</evidence>
<evidence type="ECO:0000259" key="12">
    <source>
        <dbReference type="Pfam" id="PF00999"/>
    </source>
</evidence>
<accession>A0A1H6VRP2</accession>
<keyword evidence="14" id="KW-1185">Reference proteome</keyword>
<feature type="transmembrane region" description="Helical" evidence="11">
    <location>
        <begin position="278"/>
        <end position="296"/>
    </location>
</feature>
<comment type="caution">
    <text evidence="11">Lacks conserved residue(s) required for the propagation of feature annotation.</text>
</comment>
<evidence type="ECO:0000256" key="8">
    <source>
        <dbReference type="ARBA" id="ARBA00023065"/>
    </source>
</evidence>
<dbReference type="Gene3D" id="6.10.140.1330">
    <property type="match status" value="1"/>
</dbReference>
<keyword evidence="10 11" id="KW-0739">Sodium transport</keyword>
<dbReference type="PANTHER" id="PTHR10110:SF86">
    <property type="entry name" value="SODIUM_HYDROGEN EXCHANGER 7"/>
    <property type="match status" value="1"/>
</dbReference>
<keyword evidence="9 11" id="KW-0472">Membrane</keyword>
<evidence type="ECO:0000256" key="7">
    <source>
        <dbReference type="ARBA" id="ARBA00023053"/>
    </source>
</evidence>
<dbReference type="RefSeq" id="WP_090308780.1">
    <property type="nucleotide sequence ID" value="NZ_FNZE01000004.1"/>
</dbReference>
<evidence type="ECO:0000256" key="6">
    <source>
        <dbReference type="ARBA" id="ARBA00022989"/>
    </source>
</evidence>
<dbReference type="GO" id="GO:0015386">
    <property type="term" value="F:potassium:proton antiporter activity"/>
    <property type="evidence" value="ECO:0007669"/>
    <property type="project" value="TreeGrafter"/>
</dbReference>
<feature type="transmembrane region" description="Helical" evidence="11">
    <location>
        <begin position="395"/>
        <end position="417"/>
    </location>
</feature>
<dbReference type="InterPro" id="IPR004705">
    <property type="entry name" value="Cation/H_exchanger_CPA1_bac"/>
</dbReference>
<keyword evidence="8 11" id="KW-0406">Ion transport</keyword>
<feature type="transmembrane region" description="Helical" evidence="11">
    <location>
        <begin position="239"/>
        <end position="257"/>
    </location>
</feature>
<feature type="transmembrane region" description="Helical" evidence="11">
    <location>
        <begin position="156"/>
        <end position="177"/>
    </location>
</feature>
<evidence type="ECO:0000256" key="1">
    <source>
        <dbReference type="ARBA" id="ARBA00004651"/>
    </source>
</evidence>
<keyword evidence="11" id="KW-0997">Cell inner membrane</keyword>
<evidence type="ECO:0000256" key="11">
    <source>
        <dbReference type="RuleBase" id="RU366002"/>
    </source>
</evidence>
<feature type="transmembrane region" description="Helical" evidence="11">
    <location>
        <begin position="183"/>
        <end position="204"/>
    </location>
</feature>
<evidence type="ECO:0000313" key="13">
    <source>
        <dbReference type="EMBL" id="SEJ06386.1"/>
    </source>
</evidence>
<dbReference type="STRING" id="915471.SAMN05216201_104170"/>
<evidence type="ECO:0000256" key="5">
    <source>
        <dbReference type="ARBA" id="ARBA00022692"/>
    </source>
</evidence>